<keyword evidence="3" id="KW-1185">Reference proteome</keyword>
<comment type="caution">
    <text evidence="2">The sequence shown here is derived from an EMBL/GenBank/DDBJ whole genome shotgun (WGS) entry which is preliminary data.</text>
</comment>
<dbReference type="PANTHER" id="PTHR30143:SF0">
    <property type="entry name" value="2-KETO-4-PENTENOATE HYDRATASE"/>
    <property type="match status" value="1"/>
</dbReference>
<dbReference type="Gene3D" id="3.90.850.10">
    <property type="entry name" value="Fumarylacetoacetase-like, C-terminal domain"/>
    <property type="match status" value="1"/>
</dbReference>
<dbReference type="EMBL" id="JABFDB010000016">
    <property type="protein sequence ID" value="NYZ22218.1"/>
    <property type="molecule type" value="Genomic_DNA"/>
</dbReference>
<keyword evidence="1" id="KW-0732">Signal</keyword>
<feature type="signal peptide" evidence="1">
    <location>
        <begin position="1"/>
        <end position="23"/>
    </location>
</feature>
<evidence type="ECO:0000313" key="2">
    <source>
        <dbReference type="EMBL" id="NYZ22218.1"/>
    </source>
</evidence>
<accession>A0ABX2TGG1</accession>
<dbReference type="InterPro" id="IPR050772">
    <property type="entry name" value="Hydratase-Decarb/MhpD_sf"/>
</dbReference>
<sequence>MRRTLSVLLVTAALSTLTGGALAAPCPEDPETKARIESLVKDFLPAWKQRVAAPAPPPDLSPRLAGCTRDRLIESLAPELGRIVGYKAGLTSKPTQQRFNTDAPVRGTLLDGMLLENGAALPAAFGARPLWEADMLLVVKDAGINEATTAEELLRHISAMRPFIELPDLAIASAAPMNGVVLTAINVAARYGVVGAEVPLEPTAATMEALRTVRIIASGEDGATLAEATGEATLGHPLNAALWLLGDLAEGGVTLKPGDLLSLGSFTPLTPPKAGQSVTVRYEGLPGTPTVSVRFE</sequence>
<organism evidence="2 3">
    <name type="scientific">Azospirillum oleiclasticum</name>
    <dbReference type="NCBI Taxonomy" id="2735135"/>
    <lineage>
        <taxon>Bacteria</taxon>
        <taxon>Pseudomonadati</taxon>
        <taxon>Pseudomonadota</taxon>
        <taxon>Alphaproteobacteria</taxon>
        <taxon>Rhodospirillales</taxon>
        <taxon>Azospirillaceae</taxon>
        <taxon>Azospirillum</taxon>
    </lineage>
</organism>
<name>A0ABX2TGG1_9PROT</name>
<proteinExistence type="predicted"/>
<evidence type="ECO:0000256" key="1">
    <source>
        <dbReference type="SAM" id="SignalP"/>
    </source>
</evidence>
<dbReference type="InterPro" id="IPR036663">
    <property type="entry name" value="Fumarylacetoacetase_C_sf"/>
</dbReference>
<reference evidence="2 3" key="1">
    <citation type="submission" date="2020-05" db="EMBL/GenBank/DDBJ databases">
        <title>Azospirillum oleiclasticum sp. nov, a nitrogen-fixing and heavy crude oil-emulsifying bacterium isolated from the crude oil of Yumen Oilfield.</title>
        <authorList>
            <person name="Wu D."/>
            <person name="Cai M."/>
            <person name="Zhang X."/>
        </authorList>
    </citation>
    <scope>NUCLEOTIDE SEQUENCE [LARGE SCALE GENOMIC DNA]</scope>
    <source>
        <strain evidence="2 3">ROY-1-1-2</strain>
    </source>
</reference>
<dbReference type="PANTHER" id="PTHR30143">
    <property type="entry name" value="ACID HYDRATASE"/>
    <property type="match status" value="1"/>
</dbReference>
<dbReference type="SUPFAM" id="SSF56529">
    <property type="entry name" value="FAH"/>
    <property type="match status" value="1"/>
</dbReference>
<dbReference type="Proteomes" id="UP000584642">
    <property type="component" value="Unassembled WGS sequence"/>
</dbReference>
<gene>
    <name evidence="2" type="ORF">HND93_21100</name>
</gene>
<dbReference type="RefSeq" id="WP_180283995.1">
    <property type="nucleotide sequence ID" value="NZ_JABFDB010000016.1"/>
</dbReference>
<evidence type="ECO:0000313" key="3">
    <source>
        <dbReference type="Proteomes" id="UP000584642"/>
    </source>
</evidence>
<feature type="chain" id="PRO_5045107345" evidence="1">
    <location>
        <begin position="24"/>
        <end position="296"/>
    </location>
</feature>
<protein>
    <submittedName>
        <fullName evidence="2">Hydratase</fullName>
    </submittedName>
</protein>